<accession>A0A1R3JBM6</accession>
<proteinExistence type="predicted"/>
<evidence type="ECO:0000313" key="1">
    <source>
        <dbReference type="EMBL" id="OMO92226.1"/>
    </source>
</evidence>
<gene>
    <name evidence="1" type="ORF">COLO4_17744</name>
</gene>
<comment type="caution">
    <text evidence="1">The sequence shown here is derived from an EMBL/GenBank/DDBJ whole genome shotgun (WGS) entry which is preliminary data.</text>
</comment>
<evidence type="ECO:0000313" key="2">
    <source>
        <dbReference type="Proteomes" id="UP000187203"/>
    </source>
</evidence>
<dbReference type="EMBL" id="AWUE01016382">
    <property type="protein sequence ID" value="OMO92226.1"/>
    <property type="molecule type" value="Genomic_DNA"/>
</dbReference>
<dbReference type="OrthoDB" id="10560164at2759"/>
<dbReference type="AlphaFoldDB" id="A0A1R3JBM6"/>
<keyword evidence="2" id="KW-1185">Reference proteome</keyword>
<sequence>MPAETVLKLFSKSLTDTDIRKRLAIPTKILPFLPDFNIGSHALRFHLIHGFKKWSIGIDVEKAARDPTDPSDHELADD</sequence>
<dbReference type="Proteomes" id="UP000187203">
    <property type="component" value="Unassembled WGS sequence"/>
</dbReference>
<name>A0A1R3JBM6_9ROSI</name>
<protein>
    <submittedName>
        <fullName evidence="1">Uncharacterized protein</fullName>
    </submittedName>
</protein>
<organism evidence="1 2">
    <name type="scientific">Corchorus olitorius</name>
    <dbReference type="NCBI Taxonomy" id="93759"/>
    <lineage>
        <taxon>Eukaryota</taxon>
        <taxon>Viridiplantae</taxon>
        <taxon>Streptophyta</taxon>
        <taxon>Embryophyta</taxon>
        <taxon>Tracheophyta</taxon>
        <taxon>Spermatophyta</taxon>
        <taxon>Magnoliopsida</taxon>
        <taxon>eudicotyledons</taxon>
        <taxon>Gunneridae</taxon>
        <taxon>Pentapetalae</taxon>
        <taxon>rosids</taxon>
        <taxon>malvids</taxon>
        <taxon>Malvales</taxon>
        <taxon>Malvaceae</taxon>
        <taxon>Grewioideae</taxon>
        <taxon>Apeibeae</taxon>
        <taxon>Corchorus</taxon>
    </lineage>
</organism>
<reference evidence="2" key="1">
    <citation type="submission" date="2013-09" db="EMBL/GenBank/DDBJ databases">
        <title>Corchorus olitorius genome sequencing.</title>
        <authorList>
            <person name="Alam M."/>
            <person name="Haque M.S."/>
            <person name="Islam M.S."/>
            <person name="Emdad E.M."/>
            <person name="Islam M.M."/>
            <person name="Ahmed B."/>
            <person name="Halim A."/>
            <person name="Hossen Q.M.M."/>
            <person name="Hossain M.Z."/>
            <person name="Ahmed R."/>
            <person name="Khan M.M."/>
            <person name="Islam R."/>
            <person name="Rashid M.M."/>
            <person name="Khan S.A."/>
            <person name="Rahman M.S."/>
            <person name="Alam M."/>
            <person name="Yahiya A.S."/>
            <person name="Khan M.S."/>
            <person name="Azam M.S."/>
            <person name="Haque T."/>
            <person name="Lashkar M.Z.H."/>
            <person name="Akhand A.I."/>
            <person name="Morshed G."/>
            <person name="Roy S."/>
            <person name="Uddin K.S."/>
            <person name="Rabeya T."/>
            <person name="Hossain A.S."/>
            <person name="Chowdhury A."/>
            <person name="Snigdha A.R."/>
            <person name="Mortoza M.S."/>
            <person name="Matin S.A."/>
            <person name="Hoque S.M.E."/>
            <person name="Islam M.K."/>
            <person name="Roy D.K."/>
            <person name="Haider R."/>
            <person name="Moosa M.M."/>
            <person name="Elias S.M."/>
            <person name="Hasan A.M."/>
            <person name="Jahan S."/>
            <person name="Shafiuddin M."/>
            <person name="Mahmood N."/>
            <person name="Shommy N.S."/>
        </authorList>
    </citation>
    <scope>NUCLEOTIDE SEQUENCE [LARGE SCALE GENOMIC DNA]</scope>
    <source>
        <strain evidence="2">cv. O-4</strain>
    </source>
</reference>